<name>A0A8T2HI14_ARASU</name>
<dbReference type="EMBL" id="JAEFBJ010000001">
    <property type="protein sequence ID" value="KAG7659000.1"/>
    <property type="molecule type" value="Genomic_DNA"/>
</dbReference>
<dbReference type="CDD" id="cd00121">
    <property type="entry name" value="MATH"/>
    <property type="match status" value="1"/>
</dbReference>
<sequence length="209" mass="24332">MESTPPTEAFAELRFYVYNKKENKYFTIQDVEVKRFNALRMVWGLLKVLSYDTFTNPENGFIFEGGECEFGVDVLVAPPLTNWEILSFDEKLSPPKFSWNLKNFSELKEDVYTSNKYPMGGKEWVLKLETLKSDEKIFKQGHVRVLNPLGSNHVEVQSSCWYKESSRGWGWDHFLSIANLRKTYLDKEDALNVEIEFKVVSATKYSPII</sequence>
<gene>
    <name evidence="2" type="ORF">ISN44_As01g059340</name>
</gene>
<accession>A0A8T2HI14</accession>
<feature type="domain" description="MATH" evidence="1">
    <location>
        <begin position="94"/>
        <end position="197"/>
    </location>
</feature>
<keyword evidence="3" id="KW-1185">Reference proteome</keyword>
<comment type="caution">
    <text evidence="2">The sequence shown here is derived from an EMBL/GenBank/DDBJ whole genome shotgun (WGS) entry which is preliminary data.</text>
</comment>
<dbReference type="AlphaFoldDB" id="A0A8T2HI14"/>
<dbReference type="PANTHER" id="PTHR46162:SF47">
    <property type="entry name" value="TRAF-LIKE FAMILY PROTEIN-RELATED"/>
    <property type="match status" value="1"/>
</dbReference>
<dbReference type="Proteomes" id="UP000694251">
    <property type="component" value="Chromosome 1"/>
</dbReference>
<reference evidence="2 3" key="1">
    <citation type="submission" date="2020-12" db="EMBL/GenBank/DDBJ databases">
        <title>Concerted genomic and epigenomic changes stabilize Arabidopsis allopolyploids.</title>
        <authorList>
            <person name="Chen Z."/>
        </authorList>
    </citation>
    <scope>NUCLEOTIDE SEQUENCE [LARGE SCALE GENOMIC DNA]</scope>
    <source>
        <strain evidence="2">As9502</strain>
        <tissue evidence="2">Leaf</tissue>
    </source>
</reference>
<dbReference type="PANTHER" id="PTHR46162">
    <property type="entry name" value="TRAF-LIKE FAMILY PROTEIN"/>
    <property type="match status" value="1"/>
</dbReference>
<dbReference type="OrthoDB" id="192247at2759"/>
<evidence type="ECO:0000313" key="2">
    <source>
        <dbReference type="EMBL" id="KAG7659000.1"/>
    </source>
</evidence>
<evidence type="ECO:0000313" key="3">
    <source>
        <dbReference type="Proteomes" id="UP000694251"/>
    </source>
</evidence>
<organism evidence="2 3">
    <name type="scientific">Arabidopsis suecica</name>
    <name type="common">Swedish thale-cress</name>
    <name type="synonym">Cardaminopsis suecica</name>
    <dbReference type="NCBI Taxonomy" id="45249"/>
    <lineage>
        <taxon>Eukaryota</taxon>
        <taxon>Viridiplantae</taxon>
        <taxon>Streptophyta</taxon>
        <taxon>Embryophyta</taxon>
        <taxon>Tracheophyta</taxon>
        <taxon>Spermatophyta</taxon>
        <taxon>Magnoliopsida</taxon>
        <taxon>eudicotyledons</taxon>
        <taxon>Gunneridae</taxon>
        <taxon>Pentapetalae</taxon>
        <taxon>rosids</taxon>
        <taxon>malvids</taxon>
        <taxon>Brassicales</taxon>
        <taxon>Brassicaceae</taxon>
        <taxon>Camelineae</taxon>
        <taxon>Arabidopsis</taxon>
    </lineage>
</organism>
<dbReference type="InterPro" id="IPR002083">
    <property type="entry name" value="MATH/TRAF_dom"/>
</dbReference>
<evidence type="ECO:0000259" key="1">
    <source>
        <dbReference type="PROSITE" id="PS50144"/>
    </source>
</evidence>
<proteinExistence type="predicted"/>
<dbReference type="PROSITE" id="PS50144">
    <property type="entry name" value="MATH"/>
    <property type="match status" value="1"/>
</dbReference>
<protein>
    <submittedName>
        <fullName evidence="2">MATH/TRAF domain</fullName>
    </submittedName>
</protein>
<dbReference type="Pfam" id="PF00917">
    <property type="entry name" value="MATH"/>
    <property type="match status" value="1"/>
</dbReference>